<evidence type="ECO:0000256" key="8">
    <source>
        <dbReference type="ARBA" id="ARBA00023136"/>
    </source>
</evidence>
<keyword evidence="2 9" id="KW-0813">Transport</keyword>
<keyword evidence="5 9" id="KW-0809">Transit peptide</keyword>
<feature type="region of interest" description="Disordered" evidence="10">
    <location>
        <begin position="262"/>
        <end position="281"/>
    </location>
</feature>
<evidence type="ECO:0000256" key="9">
    <source>
        <dbReference type="RuleBase" id="RU367010"/>
    </source>
</evidence>
<evidence type="ECO:0000256" key="7">
    <source>
        <dbReference type="ARBA" id="ARBA00023128"/>
    </source>
</evidence>
<evidence type="ECO:0000256" key="2">
    <source>
        <dbReference type="ARBA" id="ARBA00022448"/>
    </source>
</evidence>
<proteinExistence type="inferred from homology"/>
<keyword evidence="4 9" id="KW-0999">Mitochondrion inner membrane</keyword>
<name>A0A7S4A6A8_9STRA</name>
<feature type="compositionally biased region" description="Basic residues" evidence="10">
    <location>
        <begin position="271"/>
        <end position="281"/>
    </location>
</feature>
<dbReference type="AlphaFoldDB" id="A0A7S4A6A8"/>
<organism evidence="11">
    <name type="scientific">Pelagomonas calceolata</name>
    <dbReference type="NCBI Taxonomy" id="35677"/>
    <lineage>
        <taxon>Eukaryota</taxon>
        <taxon>Sar</taxon>
        <taxon>Stramenopiles</taxon>
        <taxon>Ochrophyta</taxon>
        <taxon>Pelagophyceae</taxon>
        <taxon>Pelagomonadales</taxon>
        <taxon>Pelagomonadaceae</taxon>
        <taxon>Pelagomonas</taxon>
    </lineage>
</organism>
<evidence type="ECO:0000256" key="10">
    <source>
        <dbReference type="SAM" id="MobiDB-lite"/>
    </source>
</evidence>
<evidence type="ECO:0000256" key="5">
    <source>
        <dbReference type="ARBA" id="ARBA00022946"/>
    </source>
</evidence>
<gene>
    <name evidence="11" type="ORF">PCAL00307_LOCUS19865</name>
</gene>
<keyword evidence="3 9" id="KW-0679">Respiratory chain</keyword>
<evidence type="ECO:0000256" key="6">
    <source>
        <dbReference type="ARBA" id="ARBA00022982"/>
    </source>
</evidence>
<dbReference type="PANTHER" id="PTHR12219:SF8">
    <property type="entry name" value="NADH DEHYDROGENASE [UBIQUINONE] IRON-SULFUR PROTEIN 4, MITOCHONDRIAL"/>
    <property type="match status" value="1"/>
</dbReference>
<evidence type="ECO:0000256" key="1">
    <source>
        <dbReference type="ARBA" id="ARBA00005882"/>
    </source>
</evidence>
<dbReference type="InterPro" id="IPR006885">
    <property type="entry name" value="NADH_UbQ_FeS_4_mit-like"/>
</dbReference>
<reference evidence="11" key="1">
    <citation type="submission" date="2021-01" db="EMBL/GenBank/DDBJ databases">
        <authorList>
            <person name="Corre E."/>
            <person name="Pelletier E."/>
            <person name="Niang G."/>
            <person name="Scheremetjew M."/>
            <person name="Finn R."/>
            <person name="Kale V."/>
            <person name="Holt S."/>
            <person name="Cochrane G."/>
            <person name="Meng A."/>
            <person name="Brown T."/>
            <person name="Cohen L."/>
        </authorList>
    </citation>
    <scope>NUCLEOTIDE SEQUENCE</scope>
    <source>
        <strain evidence="11">CCMP1756</strain>
    </source>
</reference>
<comment type="similarity">
    <text evidence="1 9">Belongs to the complex I NDUFS4 subunit family.</text>
</comment>
<evidence type="ECO:0000313" key="11">
    <source>
        <dbReference type="EMBL" id="CAE0704417.1"/>
    </source>
</evidence>
<evidence type="ECO:0000256" key="4">
    <source>
        <dbReference type="ARBA" id="ARBA00022792"/>
    </source>
</evidence>
<dbReference type="InterPro" id="IPR038532">
    <property type="entry name" value="NDUFS4-like_sf"/>
</dbReference>
<dbReference type="Gene3D" id="3.30.160.190">
    <property type="entry name" value="atu1810 like domain"/>
    <property type="match status" value="1"/>
</dbReference>
<comment type="function">
    <text evidence="9">Accessory subunit of the mitochondrial membrane respiratory chain NADH dehydrogenase (Complex I), that is believed not to be involved in catalysis. Complex I functions in the transfer of electrons from NADH to the respiratory chain. The immediate electron acceptor for the enzyme is believed to be ubiquinone.</text>
</comment>
<comment type="subcellular location">
    <subcellularLocation>
        <location evidence="9">Mitochondrion inner membrane</location>
        <topology evidence="9">Peripheral membrane protein</topology>
        <orientation evidence="9">Matrix side</orientation>
    </subcellularLocation>
</comment>
<protein>
    <recommendedName>
        <fullName evidence="9">NADH dehydrogenase [ubiquinone] iron-sulfur protein 4, mitochondrial</fullName>
    </recommendedName>
</protein>
<dbReference type="EMBL" id="HBIW01023023">
    <property type="protein sequence ID" value="CAE0704417.1"/>
    <property type="molecule type" value="Transcribed_RNA"/>
</dbReference>
<keyword evidence="7 9" id="KW-0496">Mitochondrion</keyword>
<keyword evidence="8 9" id="KW-0472">Membrane</keyword>
<evidence type="ECO:0000256" key="3">
    <source>
        <dbReference type="ARBA" id="ARBA00022660"/>
    </source>
</evidence>
<sequence length="281" mass="30755">MAAALLRALPRRAASLARPRLRCFSTEDPEMAADLANLERIKAERNRSVTAPHIAVVPDGLAPAGPAHPEEAAALMRIPEIHKKRTVVISQKAQAATTSASHASKAWRLGWKTEERWTNPLMGWTSTADPLSNTELKFETAEQAARFATKMGWAFEVAAPIERNKQYGTNTYSHNFLQKWVETDLKVNGTETKHFARPRPNASHYFRPLKFHGDGECVQHGHRVPGSAENADHAWKRAGSPGEAWAKKPSTAPGAAWTFPAKAAPAAKAKAPAKKALAKKK</sequence>
<dbReference type="PANTHER" id="PTHR12219">
    <property type="entry name" value="NADH-UBIQUINONE OXIDOREDUCTASE"/>
    <property type="match status" value="1"/>
</dbReference>
<dbReference type="GO" id="GO:0005743">
    <property type="term" value="C:mitochondrial inner membrane"/>
    <property type="evidence" value="ECO:0007669"/>
    <property type="project" value="UniProtKB-SubCell"/>
</dbReference>
<dbReference type="GO" id="GO:0022900">
    <property type="term" value="P:electron transport chain"/>
    <property type="evidence" value="ECO:0007669"/>
    <property type="project" value="InterPro"/>
</dbReference>
<accession>A0A7S4A6A8</accession>
<keyword evidence="6 9" id="KW-0249">Electron transport</keyword>
<dbReference type="Pfam" id="PF04800">
    <property type="entry name" value="NDUS4"/>
    <property type="match status" value="1"/>
</dbReference>